<dbReference type="RefSeq" id="WP_203678374.1">
    <property type="nucleotide sequence ID" value="NZ_BOMW01000019.1"/>
</dbReference>
<keyword evidence="1" id="KW-0808">Transferase</keyword>
<protein>
    <recommendedName>
        <fullName evidence="3">Nucleotidyl transferase domain-containing protein</fullName>
    </recommendedName>
</protein>
<dbReference type="GO" id="GO:0016779">
    <property type="term" value="F:nucleotidyltransferase activity"/>
    <property type="evidence" value="ECO:0007669"/>
    <property type="project" value="UniProtKB-KW"/>
</dbReference>
<gene>
    <name evidence="4" type="ORF">Asi03nite_20780</name>
</gene>
<dbReference type="EMBL" id="BOMW01000019">
    <property type="protein sequence ID" value="GIF04540.1"/>
    <property type="molecule type" value="Genomic_DNA"/>
</dbReference>
<comment type="caution">
    <text evidence="4">The sequence shown here is derived from an EMBL/GenBank/DDBJ whole genome shotgun (WGS) entry which is preliminary data.</text>
</comment>
<dbReference type="Pfam" id="PF00483">
    <property type="entry name" value="NTP_transferase"/>
    <property type="match status" value="1"/>
</dbReference>
<dbReference type="PANTHER" id="PTHR43584:SF8">
    <property type="entry name" value="N-ACETYLMURAMATE ALPHA-1-PHOSPHATE URIDYLYLTRANSFERASE"/>
    <property type="match status" value="1"/>
</dbReference>
<reference evidence="4" key="1">
    <citation type="submission" date="2021-01" db="EMBL/GenBank/DDBJ databases">
        <title>Whole genome shotgun sequence of Actinoplanes siamensis NBRC 109076.</title>
        <authorList>
            <person name="Komaki H."/>
            <person name="Tamura T."/>
        </authorList>
    </citation>
    <scope>NUCLEOTIDE SEQUENCE</scope>
    <source>
        <strain evidence="4">NBRC 109076</strain>
    </source>
</reference>
<dbReference type="InterPro" id="IPR029044">
    <property type="entry name" value="Nucleotide-diphossugar_trans"/>
</dbReference>
<evidence type="ECO:0000313" key="4">
    <source>
        <dbReference type="EMBL" id="GIF04540.1"/>
    </source>
</evidence>
<evidence type="ECO:0000313" key="5">
    <source>
        <dbReference type="Proteomes" id="UP000629619"/>
    </source>
</evidence>
<keyword evidence="2" id="KW-0548">Nucleotidyltransferase</keyword>
<organism evidence="4 5">
    <name type="scientific">Actinoplanes siamensis</name>
    <dbReference type="NCBI Taxonomy" id="1223317"/>
    <lineage>
        <taxon>Bacteria</taxon>
        <taxon>Bacillati</taxon>
        <taxon>Actinomycetota</taxon>
        <taxon>Actinomycetes</taxon>
        <taxon>Micromonosporales</taxon>
        <taxon>Micromonosporaceae</taxon>
        <taxon>Actinoplanes</taxon>
    </lineage>
</organism>
<dbReference type="Proteomes" id="UP000629619">
    <property type="component" value="Unassembled WGS sequence"/>
</dbReference>
<dbReference type="AlphaFoldDB" id="A0A919TJP1"/>
<evidence type="ECO:0000256" key="2">
    <source>
        <dbReference type="ARBA" id="ARBA00022695"/>
    </source>
</evidence>
<dbReference type="InterPro" id="IPR050065">
    <property type="entry name" value="GlmU-like"/>
</dbReference>
<dbReference type="SUPFAM" id="SSF53448">
    <property type="entry name" value="Nucleotide-diphospho-sugar transferases"/>
    <property type="match status" value="1"/>
</dbReference>
<feature type="domain" description="Nucleotidyl transferase" evidence="3">
    <location>
        <begin position="8"/>
        <end position="119"/>
    </location>
</feature>
<evidence type="ECO:0000259" key="3">
    <source>
        <dbReference type="Pfam" id="PF00483"/>
    </source>
</evidence>
<keyword evidence="5" id="KW-1185">Reference proteome</keyword>
<sequence>MTAPEICGVVLAAGEGQRLRPLTASVPKALCPVGNLPLLDHALRRFAGLGLAGPERVAVNAAYLADQVVAHATGRAHLSVEPDGPLGTSGGVARLKKWIDGRGALVGNADAYLADPFREPGKDIEALLAGWSGDTVRMLTKPCRPGETGGFSGNRFAGLSLLPWRFIADLHDQNTDLVRTVWRPAEALGALELIGYQGLYLDTGTPALYLEANLHAAGTGVIDPSAQVTGTATGSAIGADAQVTGSVAESVIGAGARVTGSVTRCVVWPGAEVGPGEVLTGTIRAADGLTVTV</sequence>
<dbReference type="PANTHER" id="PTHR43584">
    <property type="entry name" value="NUCLEOTIDYL TRANSFERASE"/>
    <property type="match status" value="1"/>
</dbReference>
<name>A0A919TJP1_9ACTN</name>
<dbReference type="InterPro" id="IPR005835">
    <property type="entry name" value="NTP_transferase_dom"/>
</dbReference>
<dbReference type="Gene3D" id="3.90.550.10">
    <property type="entry name" value="Spore Coat Polysaccharide Biosynthesis Protein SpsA, Chain A"/>
    <property type="match status" value="1"/>
</dbReference>
<proteinExistence type="predicted"/>
<accession>A0A919TJP1</accession>
<evidence type="ECO:0000256" key="1">
    <source>
        <dbReference type="ARBA" id="ARBA00022679"/>
    </source>
</evidence>